<gene>
    <name evidence="2" type="ORF">PHYBLDRAFT_40545</name>
</gene>
<dbReference type="Pfam" id="PF24140">
    <property type="entry name" value="TPR_TNPO3_IPO13_3rd"/>
    <property type="match status" value="1"/>
</dbReference>
<dbReference type="Pfam" id="PF03810">
    <property type="entry name" value="IBN_N"/>
    <property type="match status" value="1"/>
</dbReference>
<dbReference type="GO" id="GO:0005737">
    <property type="term" value="C:cytoplasm"/>
    <property type="evidence" value="ECO:0007669"/>
    <property type="project" value="TreeGrafter"/>
</dbReference>
<dbReference type="InParanoid" id="A0A162Y2H9"/>
<evidence type="ECO:0000313" key="3">
    <source>
        <dbReference type="Proteomes" id="UP000077315"/>
    </source>
</evidence>
<dbReference type="InterPro" id="IPR057941">
    <property type="entry name" value="TPR_TNPO3_IPO13_2nd"/>
</dbReference>
<dbReference type="InterPro" id="IPR016024">
    <property type="entry name" value="ARM-type_fold"/>
</dbReference>
<protein>
    <recommendedName>
        <fullName evidence="1">Importin N-terminal domain-containing protein</fullName>
    </recommendedName>
</protein>
<dbReference type="PANTHER" id="PTHR12363">
    <property type="entry name" value="TRANSPORTIN 3 AND IMPORTIN 13"/>
    <property type="match status" value="1"/>
</dbReference>
<keyword evidence="3" id="KW-1185">Reference proteome</keyword>
<organism evidence="2 3">
    <name type="scientific">Phycomyces blakesleeanus (strain ATCC 8743b / DSM 1359 / FGSC 10004 / NBRC 33097 / NRRL 1555)</name>
    <dbReference type="NCBI Taxonomy" id="763407"/>
    <lineage>
        <taxon>Eukaryota</taxon>
        <taxon>Fungi</taxon>
        <taxon>Fungi incertae sedis</taxon>
        <taxon>Mucoromycota</taxon>
        <taxon>Mucoromycotina</taxon>
        <taxon>Mucoromycetes</taxon>
        <taxon>Mucorales</taxon>
        <taxon>Phycomycetaceae</taxon>
        <taxon>Phycomyces</taxon>
    </lineage>
</organism>
<dbReference type="InterPro" id="IPR011989">
    <property type="entry name" value="ARM-like"/>
</dbReference>
<feature type="domain" description="Importin N-terminal" evidence="1">
    <location>
        <begin position="28"/>
        <end position="95"/>
    </location>
</feature>
<dbReference type="VEuPathDB" id="FungiDB:PHYBLDRAFT_40545"/>
<name>A0A162Y2H9_PHYB8</name>
<dbReference type="InterPro" id="IPR058537">
    <property type="entry name" value="TPR_TNPO3_IPO13_4th"/>
</dbReference>
<dbReference type="FunCoup" id="A0A162Y2H9">
    <property type="interactions" value="1042"/>
</dbReference>
<dbReference type="AlphaFoldDB" id="A0A162Y2H9"/>
<dbReference type="GO" id="GO:0031267">
    <property type="term" value="F:small GTPase binding"/>
    <property type="evidence" value="ECO:0007669"/>
    <property type="project" value="InterPro"/>
</dbReference>
<dbReference type="PANTHER" id="PTHR12363:SF53">
    <property type="entry name" value="MRNA TRANSPORT REGULATOR MTR10"/>
    <property type="match status" value="1"/>
</dbReference>
<dbReference type="OrthoDB" id="435593at2759"/>
<dbReference type="SMART" id="SM00913">
    <property type="entry name" value="IBN_N"/>
    <property type="match status" value="1"/>
</dbReference>
<dbReference type="Pfam" id="PF08389">
    <property type="entry name" value="Xpo1"/>
    <property type="match status" value="1"/>
</dbReference>
<dbReference type="GeneID" id="29001053"/>
<proteinExistence type="predicted"/>
<dbReference type="Pfam" id="PF24139">
    <property type="entry name" value="TPR_TNPO3_IPO13_4th"/>
    <property type="match status" value="1"/>
</dbReference>
<dbReference type="EMBL" id="KV440974">
    <property type="protein sequence ID" value="OAD78015.1"/>
    <property type="molecule type" value="Genomic_DNA"/>
</dbReference>
<dbReference type="InterPro" id="IPR057942">
    <property type="entry name" value="TPR_TNPO3_IPO13_3rd"/>
</dbReference>
<reference evidence="3" key="1">
    <citation type="submission" date="2015-06" db="EMBL/GenBank/DDBJ databases">
        <title>Expansion of signal transduction pathways in fungi by whole-genome duplication.</title>
        <authorList>
            <consortium name="DOE Joint Genome Institute"/>
            <person name="Corrochano L.M."/>
            <person name="Kuo A."/>
            <person name="Marcet-Houben M."/>
            <person name="Polaino S."/>
            <person name="Salamov A."/>
            <person name="Villalobos J.M."/>
            <person name="Alvarez M.I."/>
            <person name="Avalos J."/>
            <person name="Benito E.P."/>
            <person name="Benoit I."/>
            <person name="Burger G."/>
            <person name="Camino L.P."/>
            <person name="Canovas D."/>
            <person name="Cerda-Olmedo E."/>
            <person name="Cheng J.-F."/>
            <person name="Dominguez A."/>
            <person name="Elias M."/>
            <person name="Eslava A.P."/>
            <person name="Glaser F."/>
            <person name="Grimwood J."/>
            <person name="Gutierrez G."/>
            <person name="Heitman J."/>
            <person name="Henrissat B."/>
            <person name="Iturriaga E.A."/>
            <person name="Lang B.F."/>
            <person name="Lavin J.L."/>
            <person name="Lee S."/>
            <person name="Li W."/>
            <person name="Lindquist E."/>
            <person name="Lopez-Garcia S."/>
            <person name="Luque E.M."/>
            <person name="Marcos A.T."/>
            <person name="Martin J."/>
            <person name="McCluskey K."/>
            <person name="Medina H.R."/>
            <person name="Miralles-Duran A."/>
            <person name="Miyazaki A."/>
            <person name="Munoz-Torres E."/>
            <person name="Oguiza J.A."/>
            <person name="Ohm R."/>
            <person name="Olmedo M."/>
            <person name="Orejas M."/>
            <person name="Ortiz-Castellanos L."/>
            <person name="Pisabarro A.G."/>
            <person name="Rodriguez-Romero J."/>
            <person name="Ruiz-Herrera J."/>
            <person name="Ruiz-Vazquez R."/>
            <person name="Sanz C."/>
            <person name="Schackwitz W."/>
            <person name="Schmutz J."/>
            <person name="Shahriari M."/>
            <person name="Shelest E."/>
            <person name="Silva-Franco F."/>
            <person name="Soanes D."/>
            <person name="Syed K."/>
            <person name="Tagua V.G."/>
            <person name="Talbot N.J."/>
            <person name="Thon M."/>
            <person name="De vries R.P."/>
            <person name="Wiebenga A."/>
            <person name="Yadav J.S."/>
            <person name="Braun E.L."/>
            <person name="Baker S."/>
            <person name="Garre V."/>
            <person name="Horwitz B."/>
            <person name="Torres-Martinez S."/>
            <person name="Idnurm A."/>
            <person name="Herrera-Estrella A."/>
            <person name="Gabaldon T."/>
            <person name="Grigoriev I.V."/>
        </authorList>
    </citation>
    <scope>NUCLEOTIDE SEQUENCE [LARGE SCALE GENOMIC DNA]</scope>
    <source>
        <strain evidence="3">NRRL 1555(-)</strain>
    </source>
</reference>
<dbReference type="PROSITE" id="PS50166">
    <property type="entry name" value="IMPORTIN_B_NT"/>
    <property type="match status" value="1"/>
</dbReference>
<dbReference type="InterPro" id="IPR001494">
    <property type="entry name" value="Importin-beta_N"/>
</dbReference>
<dbReference type="SUPFAM" id="SSF48371">
    <property type="entry name" value="ARM repeat"/>
    <property type="match status" value="1"/>
</dbReference>
<dbReference type="InterPro" id="IPR013598">
    <property type="entry name" value="Exportin-1/Importin-b-like"/>
</dbReference>
<dbReference type="RefSeq" id="XP_018296055.1">
    <property type="nucleotide sequence ID" value="XM_018440147.1"/>
</dbReference>
<evidence type="ECO:0000313" key="2">
    <source>
        <dbReference type="EMBL" id="OAD78015.1"/>
    </source>
</evidence>
<dbReference type="GO" id="GO:0006606">
    <property type="term" value="P:protein import into nucleus"/>
    <property type="evidence" value="ECO:0007669"/>
    <property type="project" value="TreeGrafter"/>
</dbReference>
<dbReference type="Pfam" id="PF24138">
    <property type="entry name" value="TPR_TNPO3_IPO13_2nd"/>
    <property type="match status" value="1"/>
</dbReference>
<accession>A0A162Y2H9</accession>
<dbReference type="Proteomes" id="UP000077315">
    <property type="component" value="Unassembled WGS sequence"/>
</dbReference>
<dbReference type="Gene3D" id="1.25.10.10">
    <property type="entry name" value="Leucine-rich Repeat Variant"/>
    <property type="match status" value="1"/>
</dbReference>
<dbReference type="STRING" id="763407.A0A162Y2H9"/>
<dbReference type="InterPro" id="IPR051345">
    <property type="entry name" value="Importin_beta-like_NTR"/>
</dbReference>
<evidence type="ECO:0000259" key="1">
    <source>
        <dbReference type="PROSITE" id="PS50166"/>
    </source>
</evidence>
<sequence>MSDVAVSQVLEALSALYSSSNSQAKKEASRWLEDFQKQPEAWTVANYLLTMENSNTETRLFAAQTLRQKITYDLRELNPEARRSLRDSLVQLLWVSATGSKAIMVQLCLAVADLAIQFMEWNTVVQDLIAKFGKTPESATCLLEFLKVLAEEMTSNKRIPLSDKDAQARSALLIEGNVPTVMRLLEMYIQSTGNLKIQEEVFQCLSSWLRTGDVDIRLLETSPLLAAAFEGLSNEELFDVSVDVVCEIIYETKDVTEYRSLIERIYPLFGTLIQQLREAKADEDSDKVRGYCRMFVEAGEAYVLLIAQHPESFGVLLQGISECTAYEDLDIVPMTFKFWYELTNTLSTESYKPAIPALVGYYDSLVDSIIRHLHYSDDVEEMSAKDRDDFRDFRHQMGDTLKDCCRIMTPQKCLLKPLTLLTRLLTQAETPPTWQQIEAPIFSLRSMGSEVPSDENEVMPQIMEFLSKLPDHPKIRYAATLVISRYSFWTRLHPEYVTYQLNYISAGFENQEVAAASALALKHLCKDCSELLIDFVGQLHPFYINIVRTLPFNDIIEVTEAVSHVISVIPASEILNALKSFCLPIAQDLHSIVAKNKNTITQNEIAKAGDLLEQIAIFFEIIRPEDIPVGAPHPCVAFLNELWPVFDMCLSNFGSEPIIAEPLCRCFRNCIQSYKLHFAPLLPLLMERLVGGFDSSRLGVYLWVAHKLVREYAIEGTESVTVCFQLLESLSATVFTTLNEKKFEEIPDVVEEYFRLTSAFLDCAPTLFVQSQLISPVFQAGLAGLSLEEVRALTAIISFYRHLLSIDLTTSELEKPDTPLTASTLTLNTERIISLFREFGGDFVRLLFDGMIHHYSWEMIPDVAATMKSLAQLMPVESAQWMVAVVNGFPEQHMSASERTEFLQDWTRQVYIAIQEKQWVKVRRVLSDFVSQYRRRNTNRK</sequence>